<feature type="transmembrane region" description="Helical" evidence="1">
    <location>
        <begin position="6"/>
        <end position="24"/>
    </location>
</feature>
<organism evidence="2 3">
    <name type="scientific">Ureibacillus acetophenoni</name>
    <dbReference type="NCBI Taxonomy" id="614649"/>
    <lineage>
        <taxon>Bacteria</taxon>
        <taxon>Bacillati</taxon>
        <taxon>Bacillota</taxon>
        <taxon>Bacilli</taxon>
        <taxon>Bacillales</taxon>
        <taxon>Caryophanaceae</taxon>
        <taxon>Ureibacillus</taxon>
    </lineage>
</organism>
<accession>A0A285UPI0</accession>
<dbReference type="EMBL" id="OBQC01000017">
    <property type="protein sequence ID" value="SOC43663.1"/>
    <property type="molecule type" value="Genomic_DNA"/>
</dbReference>
<proteinExistence type="predicted"/>
<sequence length="91" mass="10591">MNKNFVSFAFIFFGLCIVFSAFYISSALKEIAYNQNPDNISVTQDNNDWELIVVNENNIILFNSYTGEYWRKSIETNEGESYWERGILPGE</sequence>
<protein>
    <submittedName>
        <fullName evidence="2">Uncharacterized protein</fullName>
    </submittedName>
</protein>
<keyword evidence="1" id="KW-0812">Transmembrane</keyword>
<gene>
    <name evidence="2" type="ORF">SAMN05877842_1175</name>
</gene>
<reference evidence="3" key="1">
    <citation type="submission" date="2017-08" db="EMBL/GenBank/DDBJ databases">
        <authorList>
            <person name="Varghese N."/>
            <person name="Submissions S."/>
        </authorList>
    </citation>
    <scope>NUCLEOTIDE SEQUENCE [LARGE SCALE GENOMIC DNA]</scope>
    <source>
        <strain evidence="3">JC23</strain>
    </source>
</reference>
<keyword evidence="1" id="KW-0472">Membrane</keyword>
<dbReference type="RefSeq" id="WP_097150849.1">
    <property type="nucleotide sequence ID" value="NZ_OBQC01000017.1"/>
</dbReference>
<dbReference type="OrthoDB" id="2628290at2"/>
<evidence type="ECO:0000313" key="3">
    <source>
        <dbReference type="Proteomes" id="UP000219252"/>
    </source>
</evidence>
<keyword evidence="3" id="KW-1185">Reference proteome</keyword>
<evidence type="ECO:0000313" key="2">
    <source>
        <dbReference type="EMBL" id="SOC43663.1"/>
    </source>
</evidence>
<evidence type="ECO:0000256" key="1">
    <source>
        <dbReference type="SAM" id="Phobius"/>
    </source>
</evidence>
<dbReference type="Proteomes" id="UP000219252">
    <property type="component" value="Unassembled WGS sequence"/>
</dbReference>
<keyword evidence="1" id="KW-1133">Transmembrane helix</keyword>
<dbReference type="AlphaFoldDB" id="A0A285UPI0"/>
<name>A0A285UPI0_9BACL</name>